<sequence>MLAGGGLTRDQGVILNSGIALDAERLRHSAKRVSGDGAGNVGKGLEKGPWPDPDKRDAKDSPAWISVSTANAAKA</sequence>
<evidence type="ECO:0000313" key="4">
    <source>
        <dbReference type="EMBL" id="VFR96583.1"/>
    </source>
</evidence>
<proteinExistence type="predicted"/>
<evidence type="ECO:0000313" key="3">
    <source>
        <dbReference type="EMBL" id="VFR79724.1"/>
    </source>
</evidence>
<evidence type="ECO:0000313" key="2">
    <source>
        <dbReference type="EMBL" id="VFR54582.1"/>
    </source>
</evidence>
<feature type="region of interest" description="Disordered" evidence="1">
    <location>
        <begin position="30"/>
        <end position="75"/>
    </location>
</feature>
<dbReference type="AlphaFoldDB" id="A0A484TY99"/>
<name>A0A484TY99_9ZZZZ</name>
<evidence type="ECO:0000256" key="1">
    <source>
        <dbReference type="SAM" id="MobiDB-lite"/>
    </source>
</evidence>
<accession>A0A484TY99</accession>
<feature type="compositionally biased region" description="Polar residues" evidence="1">
    <location>
        <begin position="66"/>
        <end position="75"/>
    </location>
</feature>
<dbReference type="EMBL" id="CAADIZ010000024">
    <property type="protein sequence ID" value="VFS23620.1"/>
    <property type="molecule type" value="Genomic_DNA"/>
</dbReference>
<protein>
    <submittedName>
        <fullName evidence="3">Uncharacterized protein</fullName>
    </submittedName>
</protein>
<gene>
    <name evidence="2" type="ORF">BRI6_3121</name>
    <name evidence="3" type="ORF">BRI9_3182</name>
    <name evidence="4" type="ORF">IVO3_3178</name>
    <name evidence="5" type="ORF">RAN7_3153</name>
</gene>
<organism evidence="3">
    <name type="scientific">plant metagenome</name>
    <dbReference type="NCBI Taxonomy" id="1297885"/>
    <lineage>
        <taxon>unclassified sequences</taxon>
        <taxon>metagenomes</taxon>
        <taxon>organismal metagenomes</taxon>
    </lineage>
</organism>
<evidence type="ECO:0000313" key="5">
    <source>
        <dbReference type="EMBL" id="VFS23620.1"/>
    </source>
</evidence>
<dbReference type="EMBL" id="CAADIK010000047">
    <property type="protein sequence ID" value="VFR79724.1"/>
    <property type="molecule type" value="Genomic_DNA"/>
</dbReference>
<dbReference type="EMBL" id="CAADIP010000051">
    <property type="protein sequence ID" value="VFR96583.1"/>
    <property type="molecule type" value="Genomic_DNA"/>
</dbReference>
<reference evidence="3" key="1">
    <citation type="submission" date="2019-03" db="EMBL/GenBank/DDBJ databases">
        <authorList>
            <person name="Danneels B."/>
        </authorList>
    </citation>
    <scope>NUCLEOTIDE SEQUENCE</scope>
</reference>
<dbReference type="EMBL" id="CAADII010000030">
    <property type="protein sequence ID" value="VFR54582.1"/>
    <property type="molecule type" value="Genomic_DNA"/>
</dbReference>